<name>A0AB33KLB0_9ACTN</name>
<protein>
    <recommendedName>
        <fullName evidence="1">Transposase DDE domain-containing protein</fullName>
    </recommendedName>
</protein>
<dbReference type="AlphaFoldDB" id="A0AB33KLB0"/>
<dbReference type="PANTHER" id="PTHR30007">
    <property type="entry name" value="PHP DOMAIN PROTEIN"/>
    <property type="match status" value="1"/>
</dbReference>
<gene>
    <name evidence="2" type="ORF">SCMC78_33420</name>
</gene>
<reference evidence="2" key="1">
    <citation type="submission" date="2024-07" db="EMBL/GenBank/DDBJ databases">
        <title>Complete genome sequences of cellulolytic bacteria, Kitasatospora sp. CMC57 and Streptomyces sp. CMC78, isolated from Japanese agricultural soil.</title>
        <authorList>
            <person name="Hashimoto T."/>
            <person name="Ito M."/>
            <person name="Iwamoto M."/>
            <person name="Fukahori D."/>
            <person name="Shoda T."/>
            <person name="Sakoda M."/>
            <person name="Morohoshi T."/>
            <person name="Mitsuboshi M."/>
            <person name="Nishizawa T."/>
        </authorList>
    </citation>
    <scope>NUCLEOTIDE SEQUENCE</scope>
    <source>
        <strain evidence="2">CMC78</strain>
    </source>
</reference>
<evidence type="ECO:0000313" key="2">
    <source>
        <dbReference type="EMBL" id="BFP53535.1"/>
    </source>
</evidence>
<accession>A0AB33KLB0</accession>
<feature type="domain" description="Transposase DDE" evidence="1">
    <location>
        <begin position="21"/>
        <end position="115"/>
    </location>
</feature>
<dbReference type="InterPro" id="IPR025668">
    <property type="entry name" value="Tnp_DDE_dom"/>
</dbReference>
<organism evidence="2">
    <name type="scientific">Streptomyces sp. CMC78</name>
    <dbReference type="NCBI Taxonomy" id="3231512"/>
    <lineage>
        <taxon>Bacteria</taxon>
        <taxon>Bacillati</taxon>
        <taxon>Actinomycetota</taxon>
        <taxon>Actinomycetes</taxon>
        <taxon>Kitasatosporales</taxon>
        <taxon>Streptomycetaceae</taxon>
        <taxon>Streptomyces</taxon>
    </lineage>
</organism>
<dbReference type="KEGG" id="stcm:SCMC78_33420"/>
<dbReference type="Pfam" id="PF13586">
    <property type="entry name" value="DDE_Tnp_1_2"/>
    <property type="match status" value="1"/>
</dbReference>
<sequence>MARIRVPRGSLGRPGTRPDVVLADRAYSSRAIRRHLRRRGIRAVIPQPSGQVGYRLGRGRTGGRPPSFDAEAYKQRNTVERCINRLAQWRGLAMRTDKLAIAYEGALHLAAILIWARLVKTEDGRSPGT</sequence>
<dbReference type="PANTHER" id="PTHR30007:SF1">
    <property type="entry name" value="BLR1914 PROTEIN"/>
    <property type="match status" value="1"/>
</dbReference>
<evidence type="ECO:0000259" key="1">
    <source>
        <dbReference type="Pfam" id="PF13586"/>
    </source>
</evidence>
<dbReference type="EMBL" id="AP035884">
    <property type="protein sequence ID" value="BFP53535.1"/>
    <property type="molecule type" value="Genomic_DNA"/>
</dbReference>
<proteinExistence type="predicted"/>